<evidence type="ECO:0000256" key="2">
    <source>
        <dbReference type="ARBA" id="ARBA00022448"/>
    </source>
</evidence>
<dbReference type="GO" id="GO:0005886">
    <property type="term" value="C:plasma membrane"/>
    <property type="evidence" value="ECO:0007669"/>
    <property type="project" value="UniProtKB-SubCell"/>
</dbReference>
<keyword evidence="7 9" id="KW-0472">Membrane</keyword>
<proteinExistence type="inferred from homology"/>
<dbReference type="CDD" id="cd06582">
    <property type="entry name" value="TM_PBP1_LivH_like"/>
    <property type="match status" value="1"/>
</dbReference>
<dbReference type="Proteomes" id="UP000575083">
    <property type="component" value="Unassembled WGS sequence"/>
</dbReference>
<evidence type="ECO:0000313" key="10">
    <source>
        <dbReference type="EMBL" id="MBB6561850.1"/>
    </source>
</evidence>
<keyword evidence="2" id="KW-0813">Transport</keyword>
<feature type="transmembrane region" description="Helical" evidence="9">
    <location>
        <begin position="12"/>
        <end position="33"/>
    </location>
</feature>
<keyword evidence="4 9" id="KW-0812">Transmembrane</keyword>
<accession>A0A7X0PH50</accession>
<evidence type="ECO:0000256" key="1">
    <source>
        <dbReference type="ARBA" id="ARBA00004651"/>
    </source>
</evidence>
<reference evidence="10 11" key="1">
    <citation type="submission" date="2020-08" db="EMBL/GenBank/DDBJ databases">
        <title>Functional genomics of gut bacteria from endangered species of beetles.</title>
        <authorList>
            <person name="Carlos-Shanley C."/>
        </authorList>
    </citation>
    <scope>NUCLEOTIDE SEQUENCE [LARGE SCALE GENOMIC DNA]</scope>
    <source>
        <strain evidence="10 11">S00198</strain>
    </source>
</reference>
<feature type="transmembrane region" description="Helical" evidence="9">
    <location>
        <begin position="78"/>
        <end position="98"/>
    </location>
</feature>
<evidence type="ECO:0000256" key="9">
    <source>
        <dbReference type="SAM" id="Phobius"/>
    </source>
</evidence>
<evidence type="ECO:0000256" key="6">
    <source>
        <dbReference type="ARBA" id="ARBA00022989"/>
    </source>
</evidence>
<organism evidence="10 11">
    <name type="scientific">Acidovorax soli</name>
    <dbReference type="NCBI Taxonomy" id="592050"/>
    <lineage>
        <taxon>Bacteria</taxon>
        <taxon>Pseudomonadati</taxon>
        <taxon>Pseudomonadota</taxon>
        <taxon>Betaproteobacteria</taxon>
        <taxon>Burkholderiales</taxon>
        <taxon>Comamonadaceae</taxon>
        <taxon>Acidovorax</taxon>
    </lineage>
</organism>
<dbReference type="GO" id="GO:0022857">
    <property type="term" value="F:transmembrane transporter activity"/>
    <property type="evidence" value="ECO:0007669"/>
    <property type="project" value="InterPro"/>
</dbReference>
<dbReference type="PANTHER" id="PTHR11795">
    <property type="entry name" value="BRANCHED-CHAIN AMINO ACID TRANSPORT SYSTEM PERMEASE PROTEIN LIVH"/>
    <property type="match status" value="1"/>
</dbReference>
<feature type="transmembrane region" description="Helical" evidence="9">
    <location>
        <begin position="244"/>
        <end position="270"/>
    </location>
</feature>
<comment type="caution">
    <text evidence="10">The sequence shown here is derived from an EMBL/GenBank/DDBJ whole genome shotgun (WGS) entry which is preliminary data.</text>
</comment>
<dbReference type="PANTHER" id="PTHR11795:SF442">
    <property type="entry name" value="ABC TRANSPORTER ATP-BINDING PROTEIN"/>
    <property type="match status" value="1"/>
</dbReference>
<comment type="subcellular location">
    <subcellularLocation>
        <location evidence="1">Cell membrane</location>
        <topology evidence="1">Multi-pass membrane protein</topology>
    </subcellularLocation>
</comment>
<evidence type="ECO:0000313" key="11">
    <source>
        <dbReference type="Proteomes" id="UP000575083"/>
    </source>
</evidence>
<keyword evidence="6 9" id="KW-1133">Transmembrane helix</keyword>
<keyword evidence="3" id="KW-1003">Cell membrane</keyword>
<feature type="transmembrane region" description="Helical" evidence="9">
    <location>
        <begin position="110"/>
        <end position="132"/>
    </location>
</feature>
<evidence type="ECO:0000256" key="7">
    <source>
        <dbReference type="ARBA" id="ARBA00023136"/>
    </source>
</evidence>
<evidence type="ECO:0000256" key="4">
    <source>
        <dbReference type="ARBA" id="ARBA00022692"/>
    </source>
</evidence>
<protein>
    <submittedName>
        <fullName evidence="10">Branched-subunit amino acid ABC-type transport system permease component</fullName>
    </submittedName>
</protein>
<gene>
    <name evidence="10" type="ORF">HNP48_004552</name>
</gene>
<name>A0A7X0PH50_9BURK</name>
<sequence length="309" mass="33489">MDWLFQLLPHLVNGISLGLLFALIALGFMLIVGVMETINLAHGSLFALGMYVALFFVSPQLGWFPGLQAWYMALPIETRYLVALLLAPVFVGLFGMLLELCMRRTYGRDPLYGLLLTFGAALVIEETIRLVWGSNEKQLALPAAISGAFLLGDLIYSKYRFFASGFAVLMILALWLFLERTPYGAIIKAGAHDSEMVRALGINLKRLRLLVFGIGVGLAAIAGVVMAPIWGIRPHVGVDAVVPAFLIIVLGGVGSLWGAVIAGLMVGMVVGLTGAYASEWSLMSMYLLFIAVVTFRSRGLFGKKSVLDV</sequence>
<dbReference type="EMBL" id="JACHLK010000010">
    <property type="protein sequence ID" value="MBB6561850.1"/>
    <property type="molecule type" value="Genomic_DNA"/>
</dbReference>
<evidence type="ECO:0000256" key="3">
    <source>
        <dbReference type="ARBA" id="ARBA00022475"/>
    </source>
</evidence>
<dbReference type="InterPro" id="IPR052157">
    <property type="entry name" value="BCAA_transport_permease"/>
</dbReference>
<dbReference type="InterPro" id="IPR001851">
    <property type="entry name" value="ABC_transp_permease"/>
</dbReference>
<feature type="transmembrane region" description="Helical" evidence="9">
    <location>
        <begin position="209"/>
        <end position="232"/>
    </location>
</feature>
<feature type="transmembrane region" description="Helical" evidence="9">
    <location>
        <begin position="161"/>
        <end position="178"/>
    </location>
</feature>
<dbReference type="RefSeq" id="WP_007856869.1">
    <property type="nucleotide sequence ID" value="NZ_JACHLK010000010.1"/>
</dbReference>
<evidence type="ECO:0000256" key="5">
    <source>
        <dbReference type="ARBA" id="ARBA00022970"/>
    </source>
</evidence>
<feature type="transmembrane region" description="Helical" evidence="9">
    <location>
        <begin position="40"/>
        <end position="58"/>
    </location>
</feature>
<dbReference type="GO" id="GO:0006865">
    <property type="term" value="P:amino acid transport"/>
    <property type="evidence" value="ECO:0007669"/>
    <property type="project" value="UniProtKB-KW"/>
</dbReference>
<dbReference type="AlphaFoldDB" id="A0A7X0PH50"/>
<keyword evidence="5" id="KW-0029">Amino-acid transport</keyword>
<comment type="similarity">
    <text evidence="8">Belongs to the binding-protein-dependent transport system permease family. LivHM subfamily.</text>
</comment>
<dbReference type="Pfam" id="PF02653">
    <property type="entry name" value="BPD_transp_2"/>
    <property type="match status" value="1"/>
</dbReference>
<evidence type="ECO:0000256" key="8">
    <source>
        <dbReference type="ARBA" id="ARBA00037998"/>
    </source>
</evidence>
<feature type="transmembrane region" description="Helical" evidence="9">
    <location>
        <begin position="276"/>
        <end position="295"/>
    </location>
</feature>
<keyword evidence="11" id="KW-1185">Reference proteome</keyword>